<sequence length="507" mass="57222">MLAKLLVLGLVAYASAAVKMQEVFSWNVMDWNYPDEYLKQEALVTGSLIPENALPVGIERWRNKLFVSVPRWRPGIPATLNYIPLDAPHEQSPKLNPYPSYKGNELGNCDTGLNTVYRIKADKCDRLWVLDVGTYGYDPNVTNLCPYSLNVYDLNTDTRIRQYVFRPEDIVPSTFIANIALDEGATCEDTFAYFSDELGYGLIAYSWQENRSWRFSHSYFMPDPLVGDFNIAGLNFQWGAEGIFGITASPVRADGFRTLYFSPLSSHTEFAVSTRILRDETKVKGGSFNDFKVVGVRGSNGHTTSKVMDDSGVQLYNLIDQNSIGCWSSHLPLKPQNTAVVDKDDVGLVFPCDVKIDDEKNVWVISDRMPVFLESELDYSDINFRIYTAPLYNLIQGTVCEPPSTIMPTVGPMPLMNTKIIEQTPLYGLSLNLPPIPVQPSYYTSVSLNGQRLRSYNQAPLSASSMASFLDVPRQTSYSMSRKANLNGFNKPWWQRGKYEVRERGQY</sequence>
<keyword evidence="5" id="KW-0964">Secreted</keyword>
<evidence type="ECO:0000256" key="2">
    <source>
        <dbReference type="ARBA" id="ARBA00004613"/>
    </source>
</evidence>
<dbReference type="EMBL" id="OW152815">
    <property type="protein sequence ID" value="CAH2062923.1"/>
    <property type="molecule type" value="Genomic_DNA"/>
</dbReference>
<comment type="subcellular location">
    <subcellularLocation>
        <location evidence="2">Secreted</location>
    </subcellularLocation>
</comment>
<dbReference type="InterPro" id="IPR017996">
    <property type="entry name" value="MRJP/yellow-related"/>
</dbReference>
<dbReference type="PANTHER" id="PTHR10009">
    <property type="entry name" value="PROTEIN YELLOW-RELATED"/>
    <property type="match status" value="1"/>
</dbReference>
<name>A0ABN8IPI0_9NEOP</name>
<evidence type="ECO:0000256" key="1">
    <source>
        <dbReference type="ARBA" id="ARBA00002855"/>
    </source>
</evidence>
<evidence type="ECO:0000256" key="7">
    <source>
        <dbReference type="ARBA" id="ARBA00023180"/>
    </source>
</evidence>
<keyword evidence="7" id="KW-0325">Glycoprotein</keyword>
<evidence type="ECO:0000256" key="8">
    <source>
        <dbReference type="SAM" id="SignalP"/>
    </source>
</evidence>
<dbReference type="PRINTS" id="PR01366">
    <property type="entry name" value="ROYALJELLY"/>
</dbReference>
<keyword evidence="6 8" id="KW-0732">Signal</keyword>
<evidence type="ECO:0000313" key="10">
    <source>
        <dbReference type="Proteomes" id="UP000837857"/>
    </source>
</evidence>
<accession>A0ABN8IPI0</accession>
<reference evidence="9" key="1">
    <citation type="submission" date="2022-03" db="EMBL/GenBank/DDBJ databases">
        <authorList>
            <person name="Martin H S."/>
        </authorList>
    </citation>
    <scope>NUCLEOTIDE SEQUENCE</scope>
</reference>
<evidence type="ECO:0000256" key="4">
    <source>
        <dbReference type="ARBA" id="ARBA00014360"/>
    </source>
</evidence>
<feature type="chain" id="PRO_5045039837" description="Protein yellow" evidence="8">
    <location>
        <begin position="17"/>
        <end position="507"/>
    </location>
</feature>
<proteinExistence type="inferred from homology"/>
<evidence type="ECO:0000256" key="5">
    <source>
        <dbReference type="ARBA" id="ARBA00022525"/>
    </source>
</evidence>
<gene>
    <name evidence="9" type="ORF">IPOD504_LOCUS12298</name>
</gene>
<evidence type="ECO:0000256" key="3">
    <source>
        <dbReference type="ARBA" id="ARBA00009127"/>
    </source>
</evidence>
<keyword evidence="10" id="KW-1185">Reference proteome</keyword>
<dbReference type="PANTHER" id="PTHR10009:SF14">
    <property type="entry name" value="PROTEIN YELLOW"/>
    <property type="match status" value="1"/>
</dbReference>
<comment type="function">
    <text evidence="1">Controls the pigmentation pattern of the adult cuticle and larval mouth parts.</text>
</comment>
<feature type="non-terminal residue" evidence="9">
    <location>
        <position position="1"/>
    </location>
</feature>
<organism evidence="9 10">
    <name type="scientific">Iphiclides podalirius</name>
    <name type="common">scarce swallowtail</name>
    <dbReference type="NCBI Taxonomy" id="110791"/>
    <lineage>
        <taxon>Eukaryota</taxon>
        <taxon>Metazoa</taxon>
        <taxon>Ecdysozoa</taxon>
        <taxon>Arthropoda</taxon>
        <taxon>Hexapoda</taxon>
        <taxon>Insecta</taxon>
        <taxon>Pterygota</taxon>
        <taxon>Neoptera</taxon>
        <taxon>Endopterygota</taxon>
        <taxon>Lepidoptera</taxon>
        <taxon>Glossata</taxon>
        <taxon>Ditrysia</taxon>
        <taxon>Papilionoidea</taxon>
        <taxon>Papilionidae</taxon>
        <taxon>Papilioninae</taxon>
        <taxon>Iphiclides</taxon>
    </lineage>
</organism>
<dbReference type="Proteomes" id="UP000837857">
    <property type="component" value="Chromosome 3"/>
</dbReference>
<comment type="similarity">
    <text evidence="3">Belongs to the major royal jelly protein family.</text>
</comment>
<protein>
    <recommendedName>
        <fullName evidence="4">Protein yellow</fullName>
    </recommendedName>
</protein>
<dbReference type="InterPro" id="IPR011042">
    <property type="entry name" value="6-blade_b-propeller_TolB-like"/>
</dbReference>
<evidence type="ECO:0000313" key="9">
    <source>
        <dbReference type="EMBL" id="CAH2062923.1"/>
    </source>
</evidence>
<feature type="signal peptide" evidence="8">
    <location>
        <begin position="1"/>
        <end position="16"/>
    </location>
</feature>
<evidence type="ECO:0000256" key="6">
    <source>
        <dbReference type="ARBA" id="ARBA00022729"/>
    </source>
</evidence>
<dbReference type="Pfam" id="PF03022">
    <property type="entry name" value="MRJP"/>
    <property type="match status" value="1"/>
</dbReference>
<dbReference type="Gene3D" id="2.120.10.30">
    <property type="entry name" value="TolB, C-terminal domain"/>
    <property type="match status" value="1"/>
</dbReference>